<dbReference type="AlphaFoldDB" id="A0A6J2JN24"/>
<name>A0A6J2JN24_BOMMA</name>
<accession>A0A6J2JN24</accession>
<evidence type="ECO:0000256" key="2">
    <source>
        <dbReference type="SAM" id="MobiDB-lite"/>
    </source>
</evidence>
<gene>
    <name evidence="4" type="primary">LOC114243698</name>
</gene>
<feature type="region of interest" description="Disordered" evidence="2">
    <location>
        <begin position="83"/>
        <end position="105"/>
    </location>
</feature>
<keyword evidence="1" id="KW-0175">Coiled coil</keyword>
<evidence type="ECO:0000313" key="3">
    <source>
        <dbReference type="Proteomes" id="UP000504629"/>
    </source>
</evidence>
<keyword evidence="3" id="KW-1185">Reference proteome</keyword>
<dbReference type="RefSeq" id="XP_028031091.1">
    <property type="nucleotide sequence ID" value="XM_028175290.1"/>
</dbReference>
<feature type="region of interest" description="Disordered" evidence="2">
    <location>
        <begin position="1"/>
        <end position="26"/>
    </location>
</feature>
<organism evidence="3 4">
    <name type="scientific">Bombyx mandarina</name>
    <name type="common">Wild silk moth</name>
    <name type="synonym">Wild silkworm</name>
    <dbReference type="NCBI Taxonomy" id="7092"/>
    <lineage>
        <taxon>Eukaryota</taxon>
        <taxon>Metazoa</taxon>
        <taxon>Ecdysozoa</taxon>
        <taxon>Arthropoda</taxon>
        <taxon>Hexapoda</taxon>
        <taxon>Insecta</taxon>
        <taxon>Pterygota</taxon>
        <taxon>Neoptera</taxon>
        <taxon>Endopterygota</taxon>
        <taxon>Lepidoptera</taxon>
        <taxon>Glossata</taxon>
        <taxon>Ditrysia</taxon>
        <taxon>Bombycoidea</taxon>
        <taxon>Bombycidae</taxon>
        <taxon>Bombycinae</taxon>
        <taxon>Bombyx</taxon>
    </lineage>
</organism>
<evidence type="ECO:0000313" key="4">
    <source>
        <dbReference type="RefSeq" id="XP_028031091.1"/>
    </source>
</evidence>
<dbReference type="Proteomes" id="UP000504629">
    <property type="component" value="Unplaced"/>
</dbReference>
<feature type="coiled-coil region" evidence="1">
    <location>
        <begin position="190"/>
        <end position="316"/>
    </location>
</feature>
<proteinExistence type="predicted"/>
<reference evidence="4" key="1">
    <citation type="submission" date="2025-08" db="UniProtKB">
        <authorList>
            <consortium name="RefSeq"/>
        </authorList>
    </citation>
    <scope>IDENTIFICATION</scope>
    <source>
        <tissue evidence="4">Silk gland</tissue>
    </source>
</reference>
<evidence type="ECO:0000256" key="1">
    <source>
        <dbReference type="SAM" id="Coils"/>
    </source>
</evidence>
<dbReference type="GeneID" id="114243698"/>
<dbReference type="OrthoDB" id="7694231at2759"/>
<sequence>MPENSPKMARSASPVARAGAGDISERELFRERHNLQTTPPARLQRLHPKKQLFLTPVNKFTAKKPESSVNLARIKSCLDEYRKQGRPPKIGHKAASMEDLTPTKRSKIENLNATKKDKEVHLVRPALRGIVEERAAARVGRFMLVTAWRRRRDEVRCLRKTLEFQVSCSERLRMQVSALKSLLDSDNVKVRLAMRELDRLKQLLKDKDIKKAVLEREKRALEEDVIAAEDKASQLSIDCRNARNELQAAGARADRTLAAERARRDRALRALSLMEQQLVQRKDLLSTAESQLATLRREAEEKQKVLEETFQKLEMEQLARECSARECSELSARVSMAAAETCTLRRVVEQLKEHLTRLELDLKMTREQLDWWPRPLTKMLGVARSWLRCPMSMPEALLWSMLPARSGC</sequence>
<dbReference type="KEGG" id="bman:114243698"/>
<protein>
    <submittedName>
        <fullName evidence="4">Uncharacterized protein LOC114243698</fullName>
    </submittedName>
</protein>